<dbReference type="GO" id="GO:0003700">
    <property type="term" value="F:DNA-binding transcription factor activity"/>
    <property type="evidence" value="ECO:0007669"/>
    <property type="project" value="InterPro"/>
</dbReference>
<dbReference type="SMART" id="SM00342">
    <property type="entry name" value="HTH_ARAC"/>
    <property type="match status" value="1"/>
</dbReference>
<keyword evidence="3" id="KW-0804">Transcription</keyword>
<dbReference type="InterPro" id="IPR053142">
    <property type="entry name" value="PchR_regulatory_protein"/>
</dbReference>
<dbReference type="GO" id="GO:0043565">
    <property type="term" value="F:sequence-specific DNA binding"/>
    <property type="evidence" value="ECO:0007669"/>
    <property type="project" value="InterPro"/>
</dbReference>
<dbReference type="SUPFAM" id="SSF46689">
    <property type="entry name" value="Homeodomain-like"/>
    <property type="match status" value="2"/>
</dbReference>
<evidence type="ECO:0000313" key="5">
    <source>
        <dbReference type="EMBL" id="GET46236.1"/>
    </source>
</evidence>
<keyword evidence="2" id="KW-0238">DNA-binding</keyword>
<dbReference type="InterPro" id="IPR009057">
    <property type="entry name" value="Homeodomain-like_sf"/>
</dbReference>
<reference evidence="6" key="1">
    <citation type="journal article" date="2020" name="Int. J. Syst. Evol. Microbiol.">
        <title>Capnocytophaga felis sp. nov. isolated from the feline oral cavity.</title>
        <authorList>
            <person name="Suzuki M."/>
            <person name="Umeda K."/>
            <person name="Kimura M."/>
            <person name="Imaoka K."/>
            <person name="Morikawa S."/>
            <person name="Maeda K."/>
        </authorList>
    </citation>
    <scope>NUCLEOTIDE SEQUENCE [LARGE SCALE GENOMIC DNA]</scope>
    <source>
        <strain evidence="6">KC07070</strain>
    </source>
</reference>
<comment type="caution">
    <text evidence="5">The sequence shown here is derived from an EMBL/GenBank/DDBJ whole genome shotgun (WGS) entry which is preliminary data.</text>
</comment>
<dbReference type="Pfam" id="PF12833">
    <property type="entry name" value="HTH_18"/>
    <property type="match status" value="1"/>
</dbReference>
<dbReference type="PANTHER" id="PTHR47893">
    <property type="entry name" value="REGULATORY PROTEIN PCHR"/>
    <property type="match status" value="1"/>
</dbReference>
<sequence>MLFDNAISRQLDSEEIIFSNQLPFGEIFIQSKKVGNHQLINWKSKFSEEIKISGEMVTSSLRIYFLNRITKGMNVGFEKGFRQNVKQGSANVLFCNENHQGFTLFDRNGETEIDTLVISNEHFKQLSLQYPEVFESLYERYQREKIFMLFPDFSPISFEVNTIFQQIANSYLMGTSAMAYTDLKVLELLVLLLKISEQTKNEIGKYCKTLSDIDKIREAANILISNINETPSLIELAHQVGLNEKKLKYGFKEVFGTTVFGYLYDYKMQLAKQLLLDTNKTISEIALLCGYDYVSHFSTAFKRKWGVSPISCKQRK</sequence>
<name>A0A5M4BAS3_9FLAO</name>
<evidence type="ECO:0000256" key="3">
    <source>
        <dbReference type="ARBA" id="ARBA00023163"/>
    </source>
</evidence>
<dbReference type="Proteomes" id="UP000398217">
    <property type="component" value="Unassembled WGS sequence"/>
</dbReference>
<dbReference type="PANTHER" id="PTHR47893:SF1">
    <property type="entry name" value="REGULATORY PROTEIN PCHR"/>
    <property type="match status" value="1"/>
</dbReference>
<evidence type="ECO:0000259" key="4">
    <source>
        <dbReference type="PROSITE" id="PS01124"/>
    </source>
</evidence>
<keyword evidence="1" id="KW-0805">Transcription regulation</keyword>
<dbReference type="PROSITE" id="PS01124">
    <property type="entry name" value="HTH_ARAC_FAMILY_2"/>
    <property type="match status" value="1"/>
</dbReference>
<accession>A0A5M4BAS3</accession>
<dbReference type="Gene3D" id="1.10.10.60">
    <property type="entry name" value="Homeodomain-like"/>
    <property type="match status" value="2"/>
</dbReference>
<evidence type="ECO:0000313" key="6">
    <source>
        <dbReference type="Proteomes" id="UP000398217"/>
    </source>
</evidence>
<gene>
    <name evidence="5" type="ORF">RCZ01_15380</name>
</gene>
<feature type="domain" description="HTH araC/xylS-type" evidence="4">
    <location>
        <begin position="217"/>
        <end position="315"/>
    </location>
</feature>
<evidence type="ECO:0000256" key="2">
    <source>
        <dbReference type="ARBA" id="ARBA00023125"/>
    </source>
</evidence>
<dbReference type="EMBL" id="BLBC01000009">
    <property type="protein sequence ID" value="GET46236.1"/>
    <property type="molecule type" value="Genomic_DNA"/>
</dbReference>
<dbReference type="InterPro" id="IPR018060">
    <property type="entry name" value="HTH_AraC"/>
</dbReference>
<dbReference type="PROSITE" id="PS00041">
    <property type="entry name" value="HTH_ARAC_FAMILY_1"/>
    <property type="match status" value="1"/>
</dbReference>
<dbReference type="AlphaFoldDB" id="A0A5M4BAS3"/>
<protein>
    <recommendedName>
        <fullName evidence="4">HTH araC/xylS-type domain-containing protein</fullName>
    </recommendedName>
</protein>
<dbReference type="InterPro" id="IPR018062">
    <property type="entry name" value="HTH_AraC-typ_CS"/>
</dbReference>
<evidence type="ECO:0000256" key="1">
    <source>
        <dbReference type="ARBA" id="ARBA00023015"/>
    </source>
</evidence>
<proteinExistence type="predicted"/>
<organism evidence="5 6">
    <name type="scientific">Capnocytophaga felis</name>
    <dbReference type="NCBI Taxonomy" id="2267611"/>
    <lineage>
        <taxon>Bacteria</taxon>
        <taxon>Pseudomonadati</taxon>
        <taxon>Bacteroidota</taxon>
        <taxon>Flavobacteriia</taxon>
        <taxon>Flavobacteriales</taxon>
        <taxon>Flavobacteriaceae</taxon>
        <taxon>Capnocytophaga</taxon>
    </lineage>
</organism>
<keyword evidence="6" id="KW-1185">Reference proteome</keyword>